<protein>
    <submittedName>
        <fullName evidence="8">MFS transporter</fullName>
    </submittedName>
</protein>
<comment type="subcellular location">
    <subcellularLocation>
        <location evidence="1">Endomembrane system</location>
        <topology evidence="1">Multi-pass membrane protein</topology>
    </subcellularLocation>
</comment>
<dbReference type="EMBL" id="JAENIK010000012">
    <property type="protein sequence ID" value="MBK1817324.1"/>
    <property type="molecule type" value="Genomic_DNA"/>
</dbReference>
<keyword evidence="2" id="KW-0813">Transport</keyword>
<feature type="domain" description="Major facilitator superfamily (MFS) profile" evidence="7">
    <location>
        <begin position="241"/>
        <end position="435"/>
    </location>
</feature>
<sequence>MNLGRFYPLNGLPQQRQLWSWISFDVANQSFTLIINTLLFSVFFFQVVVQDEAIDDRVWALTYGSSMLLTALLSPLAGAVADERSYKKLCLIGSGVICGVFTCGLGFIQPGQLWLAVLLYIPANFAFSIGENFLASFLPSLARQHEVGRVSGFSWACAYAAALFLLIVTAGAMIALKWESPDAWRPFFIFAGLWFLAFIIPTALWLKEPQVANTGHPGKNLITAGFVRLAETVKDTARYKDLALLLIASLFYGTGMSVVVFFASILAKQYGFQQVDLVIFVAVITVSGIIGTIVPTLYQDKLGHRRSVLIFLVVWLVTALGFAGYAYLNESHAGNYPTWPLWVIGNLLGFGLGSLGSANRAFVSYLAPPNREAETFGIWGLMWKLSAIMTFPFAWVKDTMGTPEALLVLAGFILAGLVLTLFINEKRGHDAAREH</sequence>
<dbReference type="GO" id="GO:0022857">
    <property type="term" value="F:transmembrane transporter activity"/>
    <property type="evidence" value="ECO:0007669"/>
    <property type="project" value="InterPro"/>
</dbReference>
<dbReference type="AlphaFoldDB" id="A0A934R948"/>
<dbReference type="RefSeq" id="WP_200352269.1">
    <property type="nucleotide sequence ID" value="NZ_BAABHZ010000001.1"/>
</dbReference>
<dbReference type="PANTHER" id="PTHR23519:SF1">
    <property type="entry name" value="AUTOPHAGY-RELATED PROTEIN 22"/>
    <property type="match status" value="1"/>
</dbReference>
<keyword evidence="5 6" id="KW-0472">Membrane</keyword>
<evidence type="ECO:0000313" key="8">
    <source>
        <dbReference type="EMBL" id="MBK1817324.1"/>
    </source>
</evidence>
<feature type="transmembrane region" description="Helical" evidence="6">
    <location>
        <begin position="58"/>
        <end position="77"/>
    </location>
</feature>
<reference evidence="8" key="1">
    <citation type="submission" date="2021-01" db="EMBL/GenBank/DDBJ databases">
        <title>Modified the classification status of verrucomicrobia.</title>
        <authorList>
            <person name="Feng X."/>
        </authorList>
    </citation>
    <scope>NUCLEOTIDE SEQUENCE</scope>
    <source>
        <strain evidence="8">JCM 18052</strain>
    </source>
</reference>
<dbReference type="SUPFAM" id="SSF103473">
    <property type="entry name" value="MFS general substrate transporter"/>
    <property type="match status" value="1"/>
</dbReference>
<keyword evidence="4 6" id="KW-1133">Transmembrane helix</keyword>
<feature type="transmembrane region" description="Helical" evidence="6">
    <location>
        <begin position="114"/>
        <end position="138"/>
    </location>
</feature>
<feature type="transmembrane region" description="Helical" evidence="6">
    <location>
        <begin position="89"/>
        <end position="108"/>
    </location>
</feature>
<dbReference type="InterPro" id="IPR024671">
    <property type="entry name" value="Atg22-like"/>
</dbReference>
<keyword evidence="3 6" id="KW-0812">Transmembrane</keyword>
<proteinExistence type="predicted"/>
<dbReference type="Proteomes" id="UP000600139">
    <property type="component" value="Unassembled WGS sequence"/>
</dbReference>
<dbReference type="PROSITE" id="PS50850">
    <property type="entry name" value="MFS"/>
    <property type="match status" value="1"/>
</dbReference>
<feature type="transmembrane region" description="Helical" evidence="6">
    <location>
        <begin position="187"/>
        <end position="206"/>
    </location>
</feature>
<comment type="caution">
    <text evidence="8">The sequence shown here is derived from an EMBL/GenBank/DDBJ whole genome shotgun (WGS) entry which is preliminary data.</text>
</comment>
<evidence type="ECO:0000256" key="5">
    <source>
        <dbReference type="ARBA" id="ARBA00023136"/>
    </source>
</evidence>
<dbReference type="PANTHER" id="PTHR23519">
    <property type="entry name" value="AUTOPHAGY-RELATED PROTEIN 22"/>
    <property type="match status" value="1"/>
</dbReference>
<feature type="transmembrane region" description="Helical" evidence="6">
    <location>
        <begin position="21"/>
        <end position="46"/>
    </location>
</feature>
<keyword evidence="9" id="KW-1185">Reference proteome</keyword>
<accession>A0A934R948</accession>
<feature type="transmembrane region" description="Helical" evidence="6">
    <location>
        <begin position="375"/>
        <end position="393"/>
    </location>
</feature>
<evidence type="ECO:0000256" key="6">
    <source>
        <dbReference type="SAM" id="Phobius"/>
    </source>
</evidence>
<dbReference type="Pfam" id="PF11700">
    <property type="entry name" value="ATG22"/>
    <property type="match status" value="2"/>
</dbReference>
<feature type="transmembrane region" description="Helical" evidence="6">
    <location>
        <begin position="277"/>
        <end position="297"/>
    </location>
</feature>
<evidence type="ECO:0000256" key="2">
    <source>
        <dbReference type="ARBA" id="ARBA00022448"/>
    </source>
</evidence>
<evidence type="ECO:0000313" key="9">
    <source>
        <dbReference type="Proteomes" id="UP000600139"/>
    </source>
</evidence>
<gene>
    <name evidence="8" type="ORF">JIN84_17015</name>
</gene>
<evidence type="ECO:0000256" key="1">
    <source>
        <dbReference type="ARBA" id="ARBA00004127"/>
    </source>
</evidence>
<feature type="transmembrane region" description="Helical" evidence="6">
    <location>
        <begin position="309"/>
        <end position="327"/>
    </location>
</feature>
<dbReference type="InterPro" id="IPR020846">
    <property type="entry name" value="MFS_dom"/>
</dbReference>
<feature type="transmembrane region" description="Helical" evidence="6">
    <location>
        <begin position="150"/>
        <end position="175"/>
    </location>
</feature>
<dbReference type="Gene3D" id="1.20.1250.20">
    <property type="entry name" value="MFS general substrate transporter like domains"/>
    <property type="match status" value="2"/>
</dbReference>
<evidence type="ECO:0000256" key="3">
    <source>
        <dbReference type="ARBA" id="ARBA00022692"/>
    </source>
</evidence>
<name>A0A934R948_9BACT</name>
<dbReference type="InterPro" id="IPR036259">
    <property type="entry name" value="MFS_trans_sf"/>
</dbReference>
<evidence type="ECO:0000259" key="7">
    <source>
        <dbReference type="PROSITE" id="PS50850"/>
    </source>
</evidence>
<dbReference type="GO" id="GO:0012505">
    <property type="term" value="C:endomembrane system"/>
    <property type="evidence" value="ECO:0007669"/>
    <property type="project" value="UniProtKB-SubCell"/>
</dbReference>
<evidence type="ECO:0000256" key="4">
    <source>
        <dbReference type="ARBA" id="ARBA00022989"/>
    </source>
</evidence>
<feature type="transmembrane region" description="Helical" evidence="6">
    <location>
        <begin position="242"/>
        <end position="265"/>
    </location>
</feature>
<organism evidence="8 9">
    <name type="scientific">Luteolibacter yonseiensis</name>
    <dbReference type="NCBI Taxonomy" id="1144680"/>
    <lineage>
        <taxon>Bacteria</taxon>
        <taxon>Pseudomonadati</taxon>
        <taxon>Verrucomicrobiota</taxon>
        <taxon>Verrucomicrobiia</taxon>
        <taxon>Verrucomicrobiales</taxon>
        <taxon>Verrucomicrobiaceae</taxon>
        <taxon>Luteolibacter</taxon>
    </lineage>
</organism>
<feature type="transmembrane region" description="Helical" evidence="6">
    <location>
        <begin position="339"/>
        <end position="363"/>
    </location>
</feature>
<dbReference type="InterPro" id="IPR050495">
    <property type="entry name" value="ATG22/LtaA_families"/>
</dbReference>
<feature type="transmembrane region" description="Helical" evidence="6">
    <location>
        <begin position="405"/>
        <end position="423"/>
    </location>
</feature>